<organism evidence="2 3">
    <name type="scientific">Mycteria americana</name>
    <name type="common">Wood stork</name>
    <dbReference type="NCBI Taxonomy" id="33587"/>
    <lineage>
        <taxon>Eukaryota</taxon>
        <taxon>Metazoa</taxon>
        <taxon>Chordata</taxon>
        <taxon>Craniata</taxon>
        <taxon>Vertebrata</taxon>
        <taxon>Euteleostomi</taxon>
        <taxon>Archelosauria</taxon>
        <taxon>Archosauria</taxon>
        <taxon>Dinosauria</taxon>
        <taxon>Saurischia</taxon>
        <taxon>Theropoda</taxon>
        <taxon>Coelurosauria</taxon>
        <taxon>Aves</taxon>
        <taxon>Neognathae</taxon>
        <taxon>Neoaves</taxon>
        <taxon>Aequornithes</taxon>
        <taxon>Ciconiiformes</taxon>
        <taxon>Ciconiidae</taxon>
        <taxon>Mycteria</taxon>
    </lineage>
</organism>
<dbReference type="InterPro" id="IPR036691">
    <property type="entry name" value="Endo/exonu/phosph_ase_sf"/>
</dbReference>
<name>A0AAN7SAI0_MYCAM</name>
<dbReference type="Proteomes" id="UP001333110">
    <property type="component" value="Unassembled WGS sequence"/>
</dbReference>
<dbReference type="PANTHER" id="PTHR33395:SF22">
    <property type="entry name" value="REVERSE TRANSCRIPTASE DOMAIN-CONTAINING PROTEIN"/>
    <property type="match status" value="1"/>
</dbReference>
<keyword evidence="3" id="KW-1185">Reference proteome</keyword>
<dbReference type="Pfam" id="PF03372">
    <property type="entry name" value="Exo_endo_phos"/>
    <property type="match status" value="1"/>
</dbReference>
<gene>
    <name evidence="2" type="ORF">QYF61_027412</name>
</gene>
<dbReference type="PANTHER" id="PTHR33395">
    <property type="entry name" value="TRANSCRIPTASE, PUTATIVE-RELATED-RELATED"/>
    <property type="match status" value="1"/>
</dbReference>
<evidence type="ECO:0000313" key="2">
    <source>
        <dbReference type="EMBL" id="KAK4833030.1"/>
    </source>
</evidence>
<dbReference type="SUPFAM" id="SSF56219">
    <property type="entry name" value="DNase I-like"/>
    <property type="match status" value="1"/>
</dbReference>
<dbReference type="Gene3D" id="3.60.10.10">
    <property type="entry name" value="Endonuclease/exonuclease/phosphatase"/>
    <property type="match status" value="1"/>
</dbReference>
<dbReference type="InterPro" id="IPR005135">
    <property type="entry name" value="Endo/exonuclease/phosphatase"/>
</dbReference>
<dbReference type="EMBL" id="JAUNZN010000001">
    <property type="protein sequence ID" value="KAK4833030.1"/>
    <property type="molecule type" value="Genomic_DNA"/>
</dbReference>
<evidence type="ECO:0000313" key="3">
    <source>
        <dbReference type="Proteomes" id="UP001333110"/>
    </source>
</evidence>
<evidence type="ECO:0000259" key="1">
    <source>
        <dbReference type="Pfam" id="PF03372"/>
    </source>
</evidence>
<proteinExistence type="predicted"/>
<dbReference type="GO" id="GO:0061343">
    <property type="term" value="P:cell adhesion involved in heart morphogenesis"/>
    <property type="evidence" value="ECO:0007669"/>
    <property type="project" value="TreeGrafter"/>
</dbReference>
<protein>
    <recommendedName>
        <fullName evidence="1">Endonuclease/exonuclease/phosphatase domain-containing protein</fullName>
    </recommendedName>
</protein>
<dbReference type="GO" id="GO:0007508">
    <property type="term" value="P:larval heart development"/>
    <property type="evidence" value="ECO:0007669"/>
    <property type="project" value="TreeGrafter"/>
</dbReference>
<reference evidence="2 3" key="1">
    <citation type="journal article" date="2023" name="J. Hered.">
        <title>Chromosome-level genome of the wood stork (Mycteria americana) provides insight into avian chromosome evolution.</title>
        <authorList>
            <person name="Flamio R. Jr."/>
            <person name="Ramstad K.M."/>
        </authorList>
    </citation>
    <scope>NUCLEOTIDE SEQUENCE [LARGE SCALE GENOMIC DNA]</scope>
    <source>
        <strain evidence="2">JAX WOST 10</strain>
    </source>
</reference>
<dbReference type="AlphaFoldDB" id="A0AAN7SAI0"/>
<dbReference type="GO" id="GO:0003824">
    <property type="term" value="F:catalytic activity"/>
    <property type="evidence" value="ECO:0007669"/>
    <property type="project" value="InterPro"/>
</dbReference>
<accession>A0AAN7SAI0</accession>
<sequence>MMERGLVSSSASSFNTLGLNKPSSLNSAFPHTSYASVPLTLLVTHSWAHSSYTTQYALTIPCCKAKYEGKLRVSSTGNKQEELEAIMQLENYDIVAIMETWWDDLHNWSAAMDSYKLFRRDKQGRRGGGVALYVRECFDCLELNDGDDRVECLRMSAGNTIQQRKQPRRFLECVEDNFLTQLASGPTRKGAPLDLLFANKEELVVTKDEEKAEVLSAFYASVFNSQTSCSRGILPTELEDRDREQNEAPIIQGEMVSDLLHHLDTHRSMGPDGIHPRVLRELAEVLTKPLSIVYQQSWLTGEVPVDCRLANVIPIYKKGQNED</sequence>
<feature type="domain" description="Endonuclease/exonuclease/phosphatase" evidence="1">
    <location>
        <begin position="80"/>
        <end position="143"/>
    </location>
</feature>
<dbReference type="GO" id="GO:0031012">
    <property type="term" value="C:extracellular matrix"/>
    <property type="evidence" value="ECO:0007669"/>
    <property type="project" value="TreeGrafter"/>
</dbReference>
<comment type="caution">
    <text evidence="2">The sequence shown here is derived from an EMBL/GenBank/DDBJ whole genome shotgun (WGS) entry which is preliminary data.</text>
</comment>